<dbReference type="AlphaFoldDB" id="A0A919GTN7"/>
<evidence type="ECO:0000313" key="2">
    <source>
        <dbReference type="Proteomes" id="UP000600026"/>
    </source>
</evidence>
<dbReference type="Proteomes" id="UP000600026">
    <property type="component" value="Unassembled WGS sequence"/>
</dbReference>
<organism evidence="1 2">
    <name type="scientific">Streptomyces xanthophaeus</name>
    <dbReference type="NCBI Taxonomy" id="67385"/>
    <lineage>
        <taxon>Bacteria</taxon>
        <taxon>Bacillati</taxon>
        <taxon>Actinomycetota</taxon>
        <taxon>Actinomycetes</taxon>
        <taxon>Kitasatosporales</taxon>
        <taxon>Streptomycetaceae</taxon>
        <taxon>Streptomyces</taxon>
    </lineage>
</organism>
<dbReference type="RefSeq" id="WP_157853413.1">
    <property type="nucleotide sequence ID" value="NZ_BNEE01000002.1"/>
</dbReference>
<dbReference type="EMBL" id="BNEE01000002">
    <property type="protein sequence ID" value="GHI82672.1"/>
    <property type="molecule type" value="Genomic_DNA"/>
</dbReference>
<accession>A0A919GTN7</accession>
<keyword evidence="2" id="KW-1185">Reference proteome</keyword>
<gene>
    <name evidence="1" type="ORF">Sxan_00360</name>
</gene>
<evidence type="ECO:0000313" key="1">
    <source>
        <dbReference type="EMBL" id="GHI82672.1"/>
    </source>
</evidence>
<protein>
    <submittedName>
        <fullName evidence="1">Uncharacterized protein</fullName>
    </submittedName>
</protein>
<name>A0A919GTN7_9ACTN</name>
<reference evidence="1" key="1">
    <citation type="submission" date="2020-09" db="EMBL/GenBank/DDBJ databases">
        <title>Whole genome shotgun sequence of Streptomyces xanthophaeus NBRC 12829.</title>
        <authorList>
            <person name="Komaki H."/>
            <person name="Tamura T."/>
        </authorList>
    </citation>
    <scope>NUCLEOTIDE SEQUENCE</scope>
    <source>
        <strain evidence="1">NBRC 12829</strain>
    </source>
</reference>
<comment type="caution">
    <text evidence="1">The sequence shown here is derived from an EMBL/GenBank/DDBJ whole genome shotgun (WGS) entry which is preliminary data.</text>
</comment>
<sequence>MDPAVVTVAATAATTLVAAMTTDAWGHARHGFARLLGLERRTEGAGGAEEELERARATVLAARDHGDAARERAVLDLLTARLGAVLTANAHRADEVEELLRRLLAENLSADAQIHALSEVLKERGNTVYNQWVDNGGGGAQGPGAVVTVNHHHYAPGTRTPGSTGQS</sequence>
<proteinExistence type="predicted"/>